<dbReference type="AlphaFoldDB" id="A0AAF0DXW1"/>
<organism evidence="4 5">
    <name type="scientific">Malassezia obtusa</name>
    <dbReference type="NCBI Taxonomy" id="76774"/>
    <lineage>
        <taxon>Eukaryota</taxon>
        <taxon>Fungi</taxon>
        <taxon>Dikarya</taxon>
        <taxon>Basidiomycota</taxon>
        <taxon>Ustilaginomycotina</taxon>
        <taxon>Malasseziomycetes</taxon>
        <taxon>Malasseziales</taxon>
        <taxon>Malasseziaceae</taxon>
        <taxon>Malassezia</taxon>
    </lineage>
</organism>
<feature type="region of interest" description="Disordered" evidence="3">
    <location>
        <begin position="383"/>
        <end position="402"/>
    </location>
</feature>
<proteinExistence type="predicted"/>
<keyword evidence="5" id="KW-1185">Reference proteome</keyword>
<name>A0AAF0DXW1_9BASI</name>
<evidence type="ECO:0000256" key="2">
    <source>
        <dbReference type="SAM" id="Coils"/>
    </source>
</evidence>
<evidence type="ECO:0000313" key="5">
    <source>
        <dbReference type="Proteomes" id="UP001214603"/>
    </source>
</evidence>
<evidence type="ECO:0000313" key="4">
    <source>
        <dbReference type="EMBL" id="WFD01435.1"/>
    </source>
</evidence>
<evidence type="ECO:0000256" key="1">
    <source>
        <dbReference type="ARBA" id="ARBA00023054"/>
    </source>
</evidence>
<gene>
    <name evidence="4" type="primary">SMC5</name>
    <name evidence="4" type="ORF">MOBT1_000098</name>
</gene>
<accession>A0AAF0DXW1</accession>
<dbReference type="PANTHER" id="PTHR45916">
    <property type="entry name" value="STRUCTURAL MAINTENANCE OF CHROMOSOMES PROTEIN 5"/>
    <property type="match status" value="1"/>
</dbReference>
<dbReference type="GO" id="GO:0003697">
    <property type="term" value="F:single-stranded DNA binding"/>
    <property type="evidence" value="ECO:0007669"/>
    <property type="project" value="TreeGrafter"/>
</dbReference>
<sequence length="660" mass="76003">MTNRELEMTGLHEQEKQLEVAEANRQQLINDLRQSIAELESCTSQDPPRTSSELDGQLRGVKSDLRVVSEDMRDIETQQTDLMAEERQQRARKEQAEQKLAQLNNVRHQRMQILAQGDKDTYEAIQWLASHRDIFQKEVYDPVLVLLDVKQPQAARAIESCLNWNIQRTFVCQCRADYDLLTRELIDKRGWRLNVVELEGGRSLDSYTPPMSVDELHTIGFDDYAIDFVDAPADVLRFLCHAAHFHLIPIALRGQADPEQVERSGQFQRYIIGHTLFTTVVSKYGKRLPVTQSRDLKPLRNFAYSAQSEARERAQSELHALAESFAEMEERKRRLKSVYDGHAQRYRQLVETRDRLVEKQRDAHRLVTEWRKAQAVLEAERQKLAREEARPPMAAQRRQISEQRRKHAVELGKLAERLVRTLASLMQAREACDNLVLKSLTYATQLNRCTEAVRERQSALRDAHHALEQTLVTFTQAKEDTLACKRRYEQRMDECDDTLRETFREHYADDTESVDQLEVQLNSAQAALDIPWGVGANVVEAFRARKAKVAELKEAIHAARIEQSQAEAAIQRVEVRCFLTQNLWLPALEALIGNVNERFSAAFQRRSPLLIQVLVAQVKFGFRAMKTTRSGESTFWSSFGTRSSSNCSLDSVNRAVYVLF</sequence>
<feature type="coiled-coil region" evidence="2">
    <location>
        <begin position="311"/>
        <end position="338"/>
    </location>
</feature>
<protein>
    <submittedName>
        <fullName evidence="4">Structural maintenance of chromosomes protein 5</fullName>
    </submittedName>
</protein>
<evidence type="ECO:0000256" key="3">
    <source>
        <dbReference type="SAM" id="MobiDB-lite"/>
    </source>
</evidence>
<feature type="coiled-coil region" evidence="2">
    <location>
        <begin position="11"/>
        <end position="38"/>
    </location>
</feature>
<dbReference type="GO" id="GO:0005634">
    <property type="term" value="C:nucleus"/>
    <property type="evidence" value="ECO:0007669"/>
    <property type="project" value="TreeGrafter"/>
</dbReference>
<dbReference type="Proteomes" id="UP001214603">
    <property type="component" value="Chromosome 1"/>
</dbReference>
<dbReference type="EMBL" id="CP119934">
    <property type="protein sequence ID" value="WFD01435.1"/>
    <property type="molecule type" value="Genomic_DNA"/>
</dbReference>
<dbReference type="PANTHER" id="PTHR45916:SF1">
    <property type="entry name" value="STRUCTURAL MAINTENANCE OF CHROMOSOMES PROTEIN 5"/>
    <property type="match status" value="1"/>
</dbReference>
<keyword evidence="1 2" id="KW-0175">Coiled coil</keyword>
<dbReference type="GO" id="GO:0030915">
    <property type="term" value="C:Smc5-Smc6 complex"/>
    <property type="evidence" value="ECO:0007669"/>
    <property type="project" value="TreeGrafter"/>
</dbReference>
<reference evidence="4" key="1">
    <citation type="submission" date="2023-03" db="EMBL/GenBank/DDBJ databases">
        <title>Mating type loci evolution in Malassezia.</title>
        <authorList>
            <person name="Coelho M.A."/>
        </authorList>
    </citation>
    <scope>NUCLEOTIDE SEQUENCE</scope>
    <source>
        <strain evidence="4">CBS 7876</strain>
    </source>
</reference>
<dbReference type="GO" id="GO:0000724">
    <property type="term" value="P:double-strand break repair via homologous recombination"/>
    <property type="evidence" value="ECO:0007669"/>
    <property type="project" value="TreeGrafter"/>
</dbReference>
<feature type="coiled-coil region" evidence="2">
    <location>
        <begin position="79"/>
        <end position="106"/>
    </location>
</feature>